<evidence type="ECO:0000313" key="2">
    <source>
        <dbReference type="EMBL" id="VVA13858.1"/>
    </source>
</evidence>
<dbReference type="EMBL" id="CABIKO010000009">
    <property type="protein sequence ID" value="VVA13858.1"/>
    <property type="molecule type" value="Genomic_DNA"/>
</dbReference>
<keyword evidence="4" id="KW-1185">Reference proteome</keyword>
<sequence length="130" mass="14386">MDATHMRNNVQFGAQWEGDKGGTNKADGIEDRGPIMDGSDGLFEWALGLSIQRPLDQEDETENSPCDCKRSHVDVVDWKGIGHVGRDKWDRILLACGYMTCGISCGRVSLPFPFSLFASTLIELWVVAPK</sequence>
<name>A0A5E4EJ22_PRUDU</name>
<gene>
    <name evidence="2" type="ORF">ALMOND_2B004589</name>
    <name evidence="1" type="ORF">L3X38_045041</name>
</gene>
<reference evidence="3" key="2">
    <citation type="journal article" date="2020" name="Plant J.">
        <title>Transposons played a major role in the diversification between the closely related almond and peach genomes: results from the almond genome sequence.</title>
        <authorList>
            <person name="Alioto T."/>
            <person name="Alexiou K.G."/>
            <person name="Bardil A."/>
            <person name="Barteri F."/>
            <person name="Castanera R."/>
            <person name="Cruz F."/>
            <person name="Dhingra A."/>
            <person name="Duval H."/>
            <person name="Fernandez I Marti A."/>
            <person name="Frias L."/>
            <person name="Galan B."/>
            <person name="Garcia J.L."/>
            <person name="Howad W."/>
            <person name="Gomez-Garrido J."/>
            <person name="Gut M."/>
            <person name="Julca I."/>
            <person name="Morata J."/>
            <person name="Puigdomenech P."/>
            <person name="Ribeca P."/>
            <person name="Rubio Cabetas M.J."/>
            <person name="Vlasova A."/>
            <person name="Wirthensohn M."/>
            <person name="Garcia-Mas J."/>
            <person name="Gabaldon T."/>
            <person name="Casacuberta J.M."/>
            <person name="Arus P."/>
        </authorList>
    </citation>
    <scope>NUCLEOTIDE SEQUENCE [LARGE SCALE GENOMIC DNA]</scope>
    <source>
        <strain evidence="3">cv. Texas</strain>
    </source>
</reference>
<dbReference type="InParanoid" id="A0A5E4EJ22"/>
<evidence type="ECO:0000313" key="4">
    <source>
        <dbReference type="Proteomes" id="UP001054821"/>
    </source>
</evidence>
<evidence type="ECO:0000313" key="1">
    <source>
        <dbReference type="EMBL" id="KAI5315865.1"/>
    </source>
</evidence>
<dbReference type="EMBL" id="JAJFAZ020000008">
    <property type="protein sequence ID" value="KAI5315865.1"/>
    <property type="molecule type" value="Genomic_DNA"/>
</dbReference>
<proteinExistence type="predicted"/>
<reference evidence="2" key="1">
    <citation type="submission" date="2019-07" db="EMBL/GenBank/DDBJ databases">
        <authorList>
            <person name="Alioto T."/>
            <person name="Alioto T."/>
            <person name="Gomez Garrido J."/>
        </authorList>
    </citation>
    <scope>NUCLEOTIDE SEQUENCE</scope>
</reference>
<protein>
    <submittedName>
        <fullName evidence="2">Uncharacterized protein</fullName>
    </submittedName>
</protein>
<reference evidence="1 4" key="3">
    <citation type="journal article" date="2022" name="G3 (Bethesda)">
        <title>Whole-genome sequence and methylome profiling of the almond [Prunus dulcis (Mill.) D.A. Webb] cultivar 'Nonpareil'.</title>
        <authorList>
            <person name="D'Amico-Willman K.M."/>
            <person name="Ouma W.Z."/>
            <person name="Meulia T."/>
            <person name="Sideli G.M."/>
            <person name="Gradziel T.M."/>
            <person name="Fresnedo-Ramirez J."/>
        </authorList>
    </citation>
    <scope>NUCLEOTIDE SEQUENCE [LARGE SCALE GENOMIC DNA]</scope>
    <source>
        <strain evidence="1">Clone GOH B32 T37-40</strain>
    </source>
</reference>
<organism evidence="2 3">
    <name type="scientific">Prunus dulcis</name>
    <name type="common">Almond</name>
    <name type="synonym">Amygdalus dulcis</name>
    <dbReference type="NCBI Taxonomy" id="3755"/>
    <lineage>
        <taxon>Eukaryota</taxon>
        <taxon>Viridiplantae</taxon>
        <taxon>Streptophyta</taxon>
        <taxon>Embryophyta</taxon>
        <taxon>Tracheophyta</taxon>
        <taxon>Spermatophyta</taxon>
        <taxon>Magnoliopsida</taxon>
        <taxon>eudicotyledons</taxon>
        <taxon>Gunneridae</taxon>
        <taxon>Pentapetalae</taxon>
        <taxon>rosids</taxon>
        <taxon>fabids</taxon>
        <taxon>Rosales</taxon>
        <taxon>Rosaceae</taxon>
        <taxon>Amygdaloideae</taxon>
        <taxon>Amygdaleae</taxon>
        <taxon>Prunus</taxon>
    </lineage>
</organism>
<dbReference type="AlphaFoldDB" id="A0A5E4EJ22"/>
<dbReference type="Proteomes" id="UP001054821">
    <property type="component" value="Chromosome 8"/>
</dbReference>
<accession>A0A5E4EJ22</accession>
<evidence type="ECO:0000313" key="3">
    <source>
        <dbReference type="Proteomes" id="UP000327085"/>
    </source>
</evidence>
<dbReference type="Proteomes" id="UP000327085">
    <property type="component" value="Chromosome 8"/>
</dbReference>
<dbReference type="Gramene" id="VVA13858">
    <property type="protein sequence ID" value="VVA13858"/>
    <property type="gene ID" value="Prudul26B004589"/>
</dbReference>